<evidence type="ECO:0000259" key="1">
    <source>
        <dbReference type="Pfam" id="PF11706"/>
    </source>
</evidence>
<dbReference type="InterPro" id="IPR023286">
    <property type="entry name" value="ABATE_dom_sf"/>
</dbReference>
<gene>
    <name evidence="2" type="ORF">Q9S71_06725</name>
</gene>
<sequence length="144" mass="16010">MTDVLLTHEIRRPDLMDEQLQALRSWSSLLQDVFIATTIDDRTQAANTLLTLGTARAYLTTHDGWSPHLHFTGEDEDVVARVKAVTAGGVAIFLVESGGERLGVCARSRCERVFVDTSRNGRREYCSARCGNTAAVTRHRQRHG</sequence>
<feature type="domain" description="Zinc finger CGNR" evidence="1">
    <location>
        <begin position="101"/>
        <end position="143"/>
    </location>
</feature>
<dbReference type="Pfam" id="PF11706">
    <property type="entry name" value="zf-CGNR"/>
    <property type="match status" value="1"/>
</dbReference>
<evidence type="ECO:0000313" key="3">
    <source>
        <dbReference type="Proteomes" id="UP001251849"/>
    </source>
</evidence>
<dbReference type="Proteomes" id="UP001251849">
    <property type="component" value="Unassembled WGS sequence"/>
</dbReference>
<accession>A0ABU3GCT3</accession>
<comment type="caution">
    <text evidence="2">The sequence shown here is derived from an EMBL/GenBank/DDBJ whole genome shotgun (WGS) entry which is preliminary data.</text>
</comment>
<keyword evidence="3" id="KW-1185">Reference proteome</keyword>
<name>A0ABU3GCT3_9MICO</name>
<dbReference type="RefSeq" id="WP_311858262.1">
    <property type="nucleotide sequence ID" value="NZ_JAUZVV010000001.1"/>
</dbReference>
<dbReference type="EMBL" id="JAUZVV010000001">
    <property type="protein sequence ID" value="MDT3316515.1"/>
    <property type="molecule type" value="Genomic_DNA"/>
</dbReference>
<dbReference type="PANTHER" id="PTHR35525">
    <property type="entry name" value="BLL6575 PROTEIN"/>
    <property type="match status" value="1"/>
</dbReference>
<reference evidence="2 3" key="1">
    <citation type="submission" date="2023-08" db="EMBL/GenBank/DDBJ databases">
        <title>Microbacterium aquilitoris sp. nov. and Microbacterium gwkjibeachense sp. nov., isolated from beach.</title>
        <authorList>
            <person name="Lee S.D."/>
            <person name="Yang H."/>
            <person name="Kim I."/>
        </authorList>
    </citation>
    <scope>NUCLEOTIDE SEQUENCE [LARGE SCALE GENOMIC DNA]</scope>
    <source>
        <strain evidence="2 3">KSW4-11</strain>
    </source>
</reference>
<dbReference type="InterPro" id="IPR010852">
    <property type="entry name" value="ABATE"/>
</dbReference>
<dbReference type="Gene3D" id="1.10.3300.10">
    <property type="entry name" value="Jann2411-like domain"/>
    <property type="match status" value="1"/>
</dbReference>
<proteinExistence type="predicted"/>
<dbReference type="InterPro" id="IPR021005">
    <property type="entry name" value="Znf_CGNR"/>
</dbReference>
<dbReference type="SUPFAM" id="SSF160904">
    <property type="entry name" value="Jann2411-like"/>
    <property type="match status" value="1"/>
</dbReference>
<dbReference type="PANTHER" id="PTHR35525:SF3">
    <property type="entry name" value="BLL6575 PROTEIN"/>
    <property type="match status" value="1"/>
</dbReference>
<organism evidence="2 3">
    <name type="scientific">Microbacterium gawkjiense</name>
    <dbReference type="NCBI Taxonomy" id="3067309"/>
    <lineage>
        <taxon>Bacteria</taxon>
        <taxon>Bacillati</taxon>
        <taxon>Actinomycetota</taxon>
        <taxon>Actinomycetes</taxon>
        <taxon>Micrococcales</taxon>
        <taxon>Microbacteriaceae</taxon>
        <taxon>Microbacterium</taxon>
    </lineage>
</organism>
<protein>
    <submittedName>
        <fullName evidence="2">CGNR zinc finger domain-containing protein</fullName>
    </submittedName>
</protein>
<evidence type="ECO:0000313" key="2">
    <source>
        <dbReference type="EMBL" id="MDT3316515.1"/>
    </source>
</evidence>